<dbReference type="SUPFAM" id="SSF54373">
    <property type="entry name" value="FAD-linked reductases, C-terminal domain"/>
    <property type="match status" value="1"/>
</dbReference>
<dbReference type="RefSeq" id="WP_163888859.1">
    <property type="nucleotide sequence ID" value="NZ_JAAFYS010000001.1"/>
</dbReference>
<gene>
    <name evidence="3" type="ORF">GZA08_00275</name>
</gene>
<accession>A0A6B2JER8</accession>
<reference evidence="3 4" key="1">
    <citation type="submission" date="2020-02" db="EMBL/GenBank/DDBJ databases">
        <title>Pseudoroseicyclus tamarix, sp. nov., isolated from offshore sediment of a Tamarix chinensis forest.</title>
        <authorList>
            <person name="Gai Y."/>
        </authorList>
    </citation>
    <scope>NUCLEOTIDE SEQUENCE [LARGE SCALE GENOMIC DNA]</scope>
    <source>
        <strain evidence="3 4">CLL3-39</strain>
    </source>
</reference>
<dbReference type="AlphaFoldDB" id="A0A6B2JER8"/>
<dbReference type="Proteomes" id="UP000474757">
    <property type="component" value="Unassembled WGS sequence"/>
</dbReference>
<evidence type="ECO:0000313" key="3">
    <source>
        <dbReference type="EMBL" id="NDU99402.1"/>
    </source>
</evidence>
<dbReference type="SUPFAM" id="SSF51905">
    <property type="entry name" value="FAD/NAD(P)-binding domain"/>
    <property type="match status" value="1"/>
</dbReference>
<evidence type="ECO:0000256" key="1">
    <source>
        <dbReference type="ARBA" id="ARBA00023002"/>
    </source>
</evidence>
<dbReference type="GO" id="GO:0016491">
    <property type="term" value="F:oxidoreductase activity"/>
    <property type="evidence" value="ECO:0007669"/>
    <property type="project" value="UniProtKB-KW"/>
</dbReference>
<dbReference type="GO" id="GO:0005737">
    <property type="term" value="C:cytoplasm"/>
    <property type="evidence" value="ECO:0007669"/>
    <property type="project" value="TreeGrafter"/>
</dbReference>
<dbReference type="EMBL" id="JAAGAB010000001">
    <property type="protein sequence ID" value="NDU99402.1"/>
    <property type="molecule type" value="Genomic_DNA"/>
</dbReference>
<keyword evidence="4" id="KW-1185">Reference proteome</keyword>
<evidence type="ECO:0000313" key="4">
    <source>
        <dbReference type="Proteomes" id="UP000474757"/>
    </source>
</evidence>
<keyword evidence="1" id="KW-0560">Oxidoreductase</keyword>
<sequence>MADLTIMGAGAFGLSIAFAAARRGARVRVIDPGGPGAGASGGVVGALAPHAPEGWDALKAFQWEALLKAEDWWRAVEEAGGLSPGYARLGRLQPLRDEPAVARARERQAGAADHWGAAATWRVIPASDAGPFAPASPSGWLIHDTASARLSPSAACAALAAAVTALGGEVLREGASEGPVIWATGAAGLSEAGLGGGVKGQALLLRLDRRTAPQISAPGLHIVPHADGTVAIGSTTEPEAEGLGTDHRLDKVLAKAASLIPELGSAPVLTRWAGLRPRARQRLLLGRWQDGYIANGGYKIGLGLAPLVGERMAELVLDGHADIPGEFTP</sequence>
<evidence type="ECO:0000259" key="2">
    <source>
        <dbReference type="Pfam" id="PF01266"/>
    </source>
</evidence>
<comment type="caution">
    <text evidence="3">The sequence shown here is derived from an EMBL/GenBank/DDBJ whole genome shotgun (WGS) entry which is preliminary data.</text>
</comment>
<name>A0A6B2JER8_9RHOB</name>
<organism evidence="3 4">
    <name type="scientific">Pseudoroseicyclus tamaricis</name>
    <dbReference type="NCBI Taxonomy" id="2705421"/>
    <lineage>
        <taxon>Bacteria</taxon>
        <taxon>Pseudomonadati</taxon>
        <taxon>Pseudomonadota</taxon>
        <taxon>Alphaproteobacteria</taxon>
        <taxon>Rhodobacterales</taxon>
        <taxon>Paracoccaceae</taxon>
        <taxon>Pseudoroseicyclus</taxon>
    </lineage>
</organism>
<proteinExistence type="predicted"/>
<protein>
    <submittedName>
        <fullName evidence="3">FAD-dependent oxidoreductase</fullName>
    </submittedName>
</protein>
<dbReference type="PANTHER" id="PTHR13847">
    <property type="entry name" value="SARCOSINE DEHYDROGENASE-RELATED"/>
    <property type="match status" value="1"/>
</dbReference>
<dbReference type="Pfam" id="PF01266">
    <property type="entry name" value="DAO"/>
    <property type="match status" value="1"/>
</dbReference>
<feature type="domain" description="FAD dependent oxidoreductase" evidence="2">
    <location>
        <begin position="3"/>
        <end position="315"/>
    </location>
</feature>
<dbReference type="InterPro" id="IPR036188">
    <property type="entry name" value="FAD/NAD-bd_sf"/>
</dbReference>
<dbReference type="Gene3D" id="3.50.50.60">
    <property type="entry name" value="FAD/NAD(P)-binding domain"/>
    <property type="match status" value="2"/>
</dbReference>
<dbReference type="PANTHER" id="PTHR13847:SF289">
    <property type="entry name" value="GLYCINE OXIDASE"/>
    <property type="match status" value="1"/>
</dbReference>
<dbReference type="InterPro" id="IPR006076">
    <property type="entry name" value="FAD-dep_OxRdtase"/>
</dbReference>
<dbReference type="Gene3D" id="3.30.9.10">
    <property type="entry name" value="D-Amino Acid Oxidase, subunit A, domain 2"/>
    <property type="match status" value="2"/>
</dbReference>